<reference evidence="18" key="2">
    <citation type="journal article" date="2021" name="PeerJ">
        <title>Extensive microbial diversity within the chicken gut microbiome revealed by metagenomics and culture.</title>
        <authorList>
            <person name="Gilroy R."/>
            <person name="Ravi A."/>
            <person name="Getino M."/>
            <person name="Pursley I."/>
            <person name="Horton D.L."/>
            <person name="Alikhan N.F."/>
            <person name="Baker D."/>
            <person name="Gharbi K."/>
            <person name="Hall N."/>
            <person name="Watson M."/>
            <person name="Adriaenssens E.M."/>
            <person name="Foster-Nyarko E."/>
            <person name="Jarju S."/>
            <person name="Secka A."/>
            <person name="Antonio M."/>
            <person name="Oren A."/>
            <person name="Chaudhuri R.R."/>
            <person name="La Ragione R."/>
            <person name="Hildebrand F."/>
            <person name="Pallen M.J."/>
        </authorList>
    </citation>
    <scope>NUCLEOTIDE SEQUENCE</scope>
    <source>
        <strain evidence="18">10192</strain>
    </source>
</reference>
<dbReference type="AlphaFoldDB" id="A0A9D9DPT9"/>
<dbReference type="SUPFAM" id="SSF52540">
    <property type="entry name" value="P-loop containing nucleoside triphosphate hydrolases"/>
    <property type="match status" value="1"/>
</dbReference>
<name>A0A9D9DPT9_9BACT</name>
<dbReference type="GO" id="GO:0019287">
    <property type="term" value="P:isopentenyl diphosphate biosynthetic process, mevalonate pathway"/>
    <property type="evidence" value="ECO:0007669"/>
    <property type="project" value="TreeGrafter"/>
</dbReference>
<evidence type="ECO:0000256" key="10">
    <source>
        <dbReference type="ARBA" id="ARBA00022778"/>
    </source>
</evidence>
<evidence type="ECO:0000256" key="3">
    <source>
        <dbReference type="ARBA" id="ARBA00012958"/>
    </source>
</evidence>
<keyword evidence="7" id="KW-0808">Transferase</keyword>
<dbReference type="GO" id="GO:0004631">
    <property type="term" value="F:phosphomevalonate kinase activity"/>
    <property type="evidence" value="ECO:0007669"/>
    <property type="project" value="UniProtKB-EC"/>
</dbReference>
<dbReference type="PANTHER" id="PTHR13101:SF1">
    <property type="entry name" value="PHOSPHOMEVALONATE KINASE"/>
    <property type="match status" value="1"/>
</dbReference>
<evidence type="ECO:0000256" key="11">
    <source>
        <dbReference type="ARBA" id="ARBA00022840"/>
    </source>
</evidence>
<dbReference type="Gene3D" id="3.40.50.300">
    <property type="entry name" value="P-loop containing nucleotide triphosphate hydrolases"/>
    <property type="match status" value="1"/>
</dbReference>
<sequence length="172" mass="20088">MALKILLFSGKQYSGKDTVAKLMLKKMPDFHRCAIGDSIKLEYGRQKNLTYEEIEKNKAMYRKDLIELGNWGRAQDPDYWLKKVIEEPGNIMVTDVRVQHEYDMLKSAGAKTIRVEADRETRAKRGNLVGENDITEIGLDHIKDWDFVIDNNKDYEHLERQVDDVIKKLKED</sequence>
<evidence type="ECO:0000256" key="6">
    <source>
        <dbReference type="ARBA" id="ARBA00022548"/>
    </source>
</evidence>
<dbReference type="GO" id="GO:0006695">
    <property type="term" value="P:cholesterol biosynthetic process"/>
    <property type="evidence" value="ECO:0007669"/>
    <property type="project" value="UniProtKB-KW"/>
</dbReference>
<comment type="pathway">
    <text evidence="2">Isoprenoid biosynthesis; isopentenyl diphosphate biosynthesis via mevalonate pathway; isopentenyl diphosphate from (R)-mevalonate: step 2/3.</text>
</comment>
<keyword evidence="14" id="KW-0443">Lipid metabolism</keyword>
<keyword evidence="11" id="KW-0067">ATP-binding</keyword>
<gene>
    <name evidence="18" type="ORF">IAC76_08535</name>
</gene>
<keyword evidence="5" id="KW-0444">Lipid biosynthesis</keyword>
<keyword evidence="9" id="KW-0418">Kinase</keyword>
<comment type="caution">
    <text evidence="18">The sequence shown here is derived from an EMBL/GenBank/DDBJ whole genome shotgun (WGS) entry which is preliminary data.</text>
</comment>
<keyword evidence="8" id="KW-0547">Nucleotide-binding</keyword>
<evidence type="ECO:0000256" key="17">
    <source>
        <dbReference type="ARBA" id="ARBA00034549"/>
    </source>
</evidence>
<evidence type="ECO:0000256" key="12">
    <source>
        <dbReference type="ARBA" id="ARBA00022955"/>
    </source>
</evidence>
<comment type="subcellular location">
    <subcellularLocation>
        <location evidence="1">Cytoplasm</location>
        <location evidence="1">Cytosol</location>
    </subcellularLocation>
</comment>
<dbReference type="InterPro" id="IPR027417">
    <property type="entry name" value="P-loop_NTPase"/>
</dbReference>
<dbReference type="Pfam" id="PF04275">
    <property type="entry name" value="P-mevalo_kinase"/>
    <property type="match status" value="1"/>
</dbReference>
<reference evidence="18" key="1">
    <citation type="submission" date="2020-10" db="EMBL/GenBank/DDBJ databases">
        <authorList>
            <person name="Gilroy R."/>
        </authorList>
    </citation>
    <scope>NUCLEOTIDE SEQUENCE</scope>
    <source>
        <strain evidence="18">10192</strain>
    </source>
</reference>
<keyword evidence="15" id="KW-1207">Sterol metabolism</keyword>
<evidence type="ECO:0000256" key="14">
    <source>
        <dbReference type="ARBA" id="ARBA00023098"/>
    </source>
</evidence>
<dbReference type="GO" id="GO:0005829">
    <property type="term" value="C:cytosol"/>
    <property type="evidence" value="ECO:0007669"/>
    <property type="project" value="UniProtKB-SubCell"/>
</dbReference>
<dbReference type="PANTHER" id="PTHR13101">
    <property type="entry name" value="PHOSPHOMEVALONATE KINASE"/>
    <property type="match status" value="1"/>
</dbReference>
<accession>A0A9D9DPT9</accession>
<dbReference type="EMBL" id="JADIND010000194">
    <property type="protein sequence ID" value="MBO8431418.1"/>
    <property type="molecule type" value="Genomic_DNA"/>
</dbReference>
<evidence type="ECO:0000256" key="15">
    <source>
        <dbReference type="ARBA" id="ARBA00023166"/>
    </source>
</evidence>
<evidence type="ECO:0000256" key="9">
    <source>
        <dbReference type="ARBA" id="ARBA00022777"/>
    </source>
</evidence>
<evidence type="ECO:0000313" key="18">
    <source>
        <dbReference type="EMBL" id="MBO8431418.1"/>
    </source>
</evidence>
<organism evidence="18 19">
    <name type="scientific">Candidatus Scatousia excrementipullorum</name>
    <dbReference type="NCBI Taxonomy" id="2840936"/>
    <lineage>
        <taxon>Bacteria</taxon>
        <taxon>Candidatus Scatousia</taxon>
    </lineage>
</organism>
<keyword evidence="16" id="KW-0753">Steroid metabolism</keyword>
<dbReference type="Proteomes" id="UP000823632">
    <property type="component" value="Unassembled WGS sequence"/>
</dbReference>
<dbReference type="GO" id="GO:0005524">
    <property type="term" value="F:ATP binding"/>
    <property type="evidence" value="ECO:0007669"/>
    <property type="project" value="UniProtKB-KW"/>
</dbReference>
<dbReference type="InterPro" id="IPR005919">
    <property type="entry name" value="Pmev_kin_anim"/>
</dbReference>
<evidence type="ECO:0000256" key="4">
    <source>
        <dbReference type="ARBA" id="ARBA00022490"/>
    </source>
</evidence>
<evidence type="ECO:0000256" key="5">
    <source>
        <dbReference type="ARBA" id="ARBA00022516"/>
    </source>
</evidence>
<evidence type="ECO:0000256" key="7">
    <source>
        <dbReference type="ARBA" id="ARBA00022679"/>
    </source>
</evidence>
<dbReference type="EC" id="2.7.4.2" evidence="3"/>
<keyword evidence="13" id="KW-0756">Sterol biosynthesis</keyword>
<proteinExistence type="predicted"/>
<keyword evidence="12" id="KW-0752">Steroid biosynthesis</keyword>
<keyword evidence="4" id="KW-0963">Cytoplasm</keyword>
<evidence type="ECO:0000313" key="19">
    <source>
        <dbReference type="Proteomes" id="UP000823632"/>
    </source>
</evidence>
<evidence type="ECO:0000256" key="2">
    <source>
        <dbReference type="ARBA" id="ARBA00005017"/>
    </source>
</evidence>
<keyword evidence="10" id="KW-0152">Cholesterol biosynthesis</keyword>
<evidence type="ECO:0000256" key="8">
    <source>
        <dbReference type="ARBA" id="ARBA00022741"/>
    </source>
</evidence>
<protein>
    <recommendedName>
        <fullName evidence="17">Phosphomevalonate kinase</fullName>
        <ecNumber evidence="3">2.7.4.2</ecNumber>
    </recommendedName>
</protein>
<evidence type="ECO:0000256" key="13">
    <source>
        <dbReference type="ARBA" id="ARBA00023011"/>
    </source>
</evidence>
<keyword evidence="6" id="KW-0153">Cholesterol metabolism</keyword>
<evidence type="ECO:0000256" key="16">
    <source>
        <dbReference type="ARBA" id="ARBA00023221"/>
    </source>
</evidence>
<evidence type="ECO:0000256" key="1">
    <source>
        <dbReference type="ARBA" id="ARBA00004514"/>
    </source>
</evidence>